<keyword evidence="10 11" id="KW-0407">Ion channel</keyword>
<evidence type="ECO:0000313" key="13">
    <source>
        <dbReference type="Proteomes" id="UP001158576"/>
    </source>
</evidence>
<keyword evidence="7 11" id="KW-0406">Ion transport</keyword>
<sequence length="247" mass="28762">MVEARSTFALPNRLTQIALYPHQNTYLNENCGRQELDFFPYYTRENCLEECRYKNIVKTCKCVPPYLPNYKDFPPCKFRTHAMCISPQFMLYNFTECSSCPRECVESVFTRNVEYGKYHEPIYRTLAKYSVSQGAHGIDIAAFQIFFPQLVITKRHQRNEYNLSQFFSELGGSTGLVLGISFLSIIRFMDDIVSVISRRIRAKFRKFCKCYFGKPPDRPRSRSIQTLAIGGSIRTQPQKDMSPLQNL</sequence>
<gene>
    <name evidence="12" type="ORF">OKIOD_LOCUS15636</name>
</gene>
<dbReference type="PANTHER" id="PTHR11690">
    <property type="entry name" value="AMILORIDE-SENSITIVE SODIUM CHANNEL-RELATED"/>
    <property type="match status" value="1"/>
</dbReference>
<organism evidence="12 13">
    <name type="scientific">Oikopleura dioica</name>
    <name type="common">Tunicate</name>
    <dbReference type="NCBI Taxonomy" id="34765"/>
    <lineage>
        <taxon>Eukaryota</taxon>
        <taxon>Metazoa</taxon>
        <taxon>Chordata</taxon>
        <taxon>Tunicata</taxon>
        <taxon>Appendicularia</taxon>
        <taxon>Copelata</taxon>
        <taxon>Oikopleuridae</taxon>
        <taxon>Oikopleura</taxon>
    </lineage>
</organism>
<keyword evidence="13" id="KW-1185">Reference proteome</keyword>
<evidence type="ECO:0000256" key="3">
    <source>
        <dbReference type="ARBA" id="ARBA00022461"/>
    </source>
</evidence>
<keyword evidence="6" id="KW-0915">Sodium</keyword>
<evidence type="ECO:0000256" key="4">
    <source>
        <dbReference type="ARBA" id="ARBA00022692"/>
    </source>
</evidence>
<name>A0ABN7TB67_OIKDI</name>
<dbReference type="PRINTS" id="PR01078">
    <property type="entry name" value="AMINACHANNEL"/>
</dbReference>
<dbReference type="EMBL" id="OU015567">
    <property type="protein sequence ID" value="CAG5112683.1"/>
    <property type="molecule type" value="Genomic_DNA"/>
</dbReference>
<evidence type="ECO:0000256" key="5">
    <source>
        <dbReference type="ARBA" id="ARBA00022989"/>
    </source>
</evidence>
<keyword evidence="5" id="KW-1133">Transmembrane helix</keyword>
<evidence type="ECO:0000256" key="2">
    <source>
        <dbReference type="ARBA" id="ARBA00022448"/>
    </source>
</evidence>
<proteinExistence type="inferred from homology"/>
<keyword evidence="4 11" id="KW-0812">Transmembrane</keyword>
<evidence type="ECO:0000256" key="7">
    <source>
        <dbReference type="ARBA" id="ARBA00023065"/>
    </source>
</evidence>
<accession>A0ABN7TB67</accession>
<reference evidence="12 13" key="1">
    <citation type="submission" date="2021-04" db="EMBL/GenBank/DDBJ databases">
        <authorList>
            <person name="Bliznina A."/>
        </authorList>
    </citation>
    <scope>NUCLEOTIDE SEQUENCE [LARGE SCALE GENOMIC DNA]</scope>
</reference>
<evidence type="ECO:0000256" key="11">
    <source>
        <dbReference type="RuleBase" id="RU000679"/>
    </source>
</evidence>
<keyword evidence="9 11" id="KW-0739">Sodium transport</keyword>
<keyword evidence="8" id="KW-0472">Membrane</keyword>
<evidence type="ECO:0000256" key="6">
    <source>
        <dbReference type="ARBA" id="ARBA00023053"/>
    </source>
</evidence>
<evidence type="ECO:0000256" key="1">
    <source>
        <dbReference type="ARBA" id="ARBA00004141"/>
    </source>
</evidence>
<evidence type="ECO:0000256" key="8">
    <source>
        <dbReference type="ARBA" id="ARBA00023136"/>
    </source>
</evidence>
<dbReference type="Pfam" id="PF00858">
    <property type="entry name" value="ASC"/>
    <property type="match status" value="1"/>
</dbReference>
<dbReference type="Gene3D" id="1.10.287.770">
    <property type="entry name" value="YojJ-like"/>
    <property type="match status" value="1"/>
</dbReference>
<keyword evidence="3 11" id="KW-0894">Sodium channel</keyword>
<dbReference type="InterPro" id="IPR001873">
    <property type="entry name" value="ENaC"/>
</dbReference>
<dbReference type="Gene3D" id="1.10.287.820">
    <property type="entry name" value="Acid-sensing ion channel domain"/>
    <property type="match status" value="1"/>
</dbReference>
<evidence type="ECO:0000256" key="10">
    <source>
        <dbReference type="ARBA" id="ARBA00023303"/>
    </source>
</evidence>
<evidence type="ECO:0000256" key="9">
    <source>
        <dbReference type="ARBA" id="ARBA00023201"/>
    </source>
</evidence>
<comment type="subcellular location">
    <subcellularLocation>
        <location evidence="1">Membrane</location>
        <topology evidence="1">Multi-pass membrane protein</topology>
    </subcellularLocation>
</comment>
<protein>
    <submittedName>
        <fullName evidence="12">Oidioi.mRNA.OKI2018_I69.chr2.g6871.t1.cds</fullName>
    </submittedName>
</protein>
<evidence type="ECO:0000313" key="12">
    <source>
        <dbReference type="EMBL" id="CAG5112683.1"/>
    </source>
</evidence>
<dbReference type="Proteomes" id="UP001158576">
    <property type="component" value="Chromosome 2"/>
</dbReference>
<comment type="similarity">
    <text evidence="11">Belongs to the amiloride-sensitive sodium channel (TC 1.A.6) family.</text>
</comment>
<keyword evidence="2 11" id="KW-0813">Transport</keyword>